<protein>
    <submittedName>
        <fullName evidence="1">DUF3108 domain-containing protein</fullName>
    </submittedName>
</protein>
<accession>A0A538TMI6</accession>
<dbReference type="EMBL" id="VBOZ01000017">
    <property type="protein sequence ID" value="TMQ64834.1"/>
    <property type="molecule type" value="Genomic_DNA"/>
</dbReference>
<evidence type="ECO:0000313" key="1">
    <source>
        <dbReference type="EMBL" id="TMQ64834.1"/>
    </source>
</evidence>
<evidence type="ECO:0000313" key="2">
    <source>
        <dbReference type="Proteomes" id="UP000317691"/>
    </source>
</evidence>
<organism evidence="1 2">
    <name type="scientific">Eiseniibacteriota bacterium</name>
    <dbReference type="NCBI Taxonomy" id="2212470"/>
    <lineage>
        <taxon>Bacteria</taxon>
        <taxon>Candidatus Eiseniibacteriota</taxon>
    </lineage>
</organism>
<proteinExistence type="predicted"/>
<gene>
    <name evidence="1" type="ORF">E6K79_07290</name>
</gene>
<dbReference type="InterPro" id="IPR021457">
    <property type="entry name" value="DUF3108"/>
</dbReference>
<dbReference type="AlphaFoldDB" id="A0A538TMI6"/>
<dbReference type="Proteomes" id="UP000317691">
    <property type="component" value="Unassembled WGS sequence"/>
</dbReference>
<sequence>MDRTSSFPGSRPPRSAIRTRFARSEAGWSAWDRACSGWPWRARRGPVADRGRGGLFTALLFLIASLGTLAAGQENSASPPDSVADSLGAAKPEAIPGANAGLAGGDSLAAGADVDPGLAPVPWKIGEYFQFSIDWNGLNGGGSLMQVQNIQRLDGRRVYRIVTKSESNSFVSKFYKVRDRAESYIDAESLYTRRFVKHLREGSYKKDVDVRFDQETHKAAYDDGATIDVPARVHDVLSAFYYVRTQPLPTGGTILLPTHDNKKSYDMEVKVHKRERVQVPAGTFDCVVVEPILKSEGVFKSKGSILVWLSDDARRIPVMVKSKVPVGSISISLTDMRLSFQRKQ</sequence>
<dbReference type="Gene3D" id="2.40.360.20">
    <property type="match status" value="1"/>
</dbReference>
<name>A0A538TMI6_UNCEI</name>
<dbReference type="Pfam" id="PF11306">
    <property type="entry name" value="DUF3108"/>
    <property type="match status" value="1"/>
</dbReference>
<comment type="caution">
    <text evidence="1">The sequence shown here is derived from an EMBL/GenBank/DDBJ whole genome shotgun (WGS) entry which is preliminary data.</text>
</comment>
<reference evidence="1 2" key="1">
    <citation type="journal article" date="2019" name="Nat. Microbiol.">
        <title>Mediterranean grassland soil C-N compound turnover is dependent on rainfall and depth, and is mediated by genomically divergent microorganisms.</title>
        <authorList>
            <person name="Diamond S."/>
            <person name="Andeer P.F."/>
            <person name="Li Z."/>
            <person name="Crits-Christoph A."/>
            <person name="Burstein D."/>
            <person name="Anantharaman K."/>
            <person name="Lane K.R."/>
            <person name="Thomas B.C."/>
            <person name="Pan C."/>
            <person name="Northen T.R."/>
            <person name="Banfield J.F."/>
        </authorList>
    </citation>
    <scope>NUCLEOTIDE SEQUENCE [LARGE SCALE GENOMIC DNA]</scope>
    <source>
        <strain evidence="1">WS_9</strain>
    </source>
</reference>